<accession>A0A1H3B0G7</accession>
<proteinExistence type="predicted"/>
<dbReference type="Gene3D" id="1.10.10.10">
    <property type="entry name" value="Winged helix-like DNA-binding domain superfamily/Winged helix DNA-binding domain"/>
    <property type="match status" value="1"/>
</dbReference>
<feature type="domain" description="HTH marR-type" evidence="1">
    <location>
        <begin position="34"/>
        <end position="162"/>
    </location>
</feature>
<reference evidence="3" key="1">
    <citation type="submission" date="2016-10" db="EMBL/GenBank/DDBJ databases">
        <authorList>
            <person name="Varghese N."/>
            <person name="Submissions S."/>
        </authorList>
    </citation>
    <scope>NUCLEOTIDE SEQUENCE [LARGE SCALE GENOMIC DNA]</scope>
    <source>
        <strain evidence="3">DSM 10014</strain>
    </source>
</reference>
<protein>
    <submittedName>
        <fullName evidence="2">Transcriptional regulator</fullName>
    </submittedName>
</protein>
<dbReference type="SUPFAM" id="SSF46785">
    <property type="entry name" value="Winged helix' DNA-binding domain"/>
    <property type="match status" value="1"/>
</dbReference>
<dbReference type="SMART" id="SM00347">
    <property type="entry name" value="HTH_MARR"/>
    <property type="match status" value="1"/>
</dbReference>
<dbReference type="AlphaFoldDB" id="A0A1H3B0G7"/>
<dbReference type="PANTHER" id="PTHR33164:SF95">
    <property type="entry name" value="TRANSCRIPTIONAL REGULATOR"/>
    <property type="match status" value="1"/>
</dbReference>
<evidence type="ECO:0000259" key="1">
    <source>
        <dbReference type="PROSITE" id="PS50995"/>
    </source>
</evidence>
<dbReference type="Proteomes" id="UP000183076">
    <property type="component" value="Unassembled WGS sequence"/>
</dbReference>
<name>A0A1H3B0G7_9RHOB</name>
<dbReference type="PANTHER" id="PTHR33164">
    <property type="entry name" value="TRANSCRIPTIONAL REGULATOR, MARR FAMILY"/>
    <property type="match status" value="1"/>
</dbReference>
<dbReference type="InterPro" id="IPR036390">
    <property type="entry name" value="WH_DNA-bd_sf"/>
</dbReference>
<evidence type="ECO:0000313" key="2">
    <source>
        <dbReference type="EMBL" id="SDX35417.1"/>
    </source>
</evidence>
<dbReference type="InterPro" id="IPR000835">
    <property type="entry name" value="HTH_MarR-typ"/>
</dbReference>
<dbReference type="STRING" id="60137.SAMN04488041_10610"/>
<dbReference type="PROSITE" id="PS50995">
    <property type="entry name" value="HTH_MARR_2"/>
    <property type="match status" value="1"/>
</dbReference>
<evidence type="ECO:0000313" key="3">
    <source>
        <dbReference type="Proteomes" id="UP000183076"/>
    </source>
</evidence>
<dbReference type="InterPro" id="IPR039422">
    <property type="entry name" value="MarR/SlyA-like"/>
</dbReference>
<dbReference type="GO" id="GO:0003700">
    <property type="term" value="F:DNA-binding transcription factor activity"/>
    <property type="evidence" value="ECO:0007669"/>
    <property type="project" value="InterPro"/>
</dbReference>
<organism evidence="2 3">
    <name type="scientific">Sulfitobacter pontiacus</name>
    <dbReference type="NCBI Taxonomy" id="60137"/>
    <lineage>
        <taxon>Bacteria</taxon>
        <taxon>Pseudomonadati</taxon>
        <taxon>Pseudomonadota</taxon>
        <taxon>Alphaproteobacteria</taxon>
        <taxon>Rhodobacterales</taxon>
        <taxon>Roseobacteraceae</taxon>
        <taxon>Sulfitobacter</taxon>
    </lineage>
</organism>
<dbReference type="InterPro" id="IPR036388">
    <property type="entry name" value="WH-like_DNA-bd_sf"/>
</dbReference>
<dbReference type="GO" id="GO:0006950">
    <property type="term" value="P:response to stress"/>
    <property type="evidence" value="ECO:0007669"/>
    <property type="project" value="TreeGrafter"/>
</dbReference>
<dbReference type="PRINTS" id="PR00598">
    <property type="entry name" value="HTHMARR"/>
</dbReference>
<sequence>MIVPNLYALTQEHWIRTLVETTQDLTLPADYALEQQIGFKLRLANQRHLEIFNRRMPDITPTQFAVLAKLRDEARISQNHLGRLVGMDAATTKGVIDRLRKKGLVHSTPSKTDMRRLEISLTDEGIAVTAKAIATAQEISAETVGNLTPREVDRLLALLEKL</sequence>
<dbReference type="Pfam" id="PF01047">
    <property type="entry name" value="MarR"/>
    <property type="match status" value="1"/>
</dbReference>
<dbReference type="EMBL" id="FNNB01000006">
    <property type="protein sequence ID" value="SDX35417.1"/>
    <property type="molecule type" value="Genomic_DNA"/>
</dbReference>
<gene>
    <name evidence="2" type="ORF">SAMN04488041_10610</name>
</gene>